<evidence type="ECO:0000313" key="4">
    <source>
        <dbReference type="Proteomes" id="UP000001784"/>
    </source>
</evidence>
<dbReference type="KEGG" id="sfu:Sfum_1625"/>
<feature type="domain" description="Peptidase S74" evidence="2">
    <location>
        <begin position="470"/>
        <end position="571"/>
    </location>
</feature>
<keyword evidence="4" id="KW-1185">Reference proteome</keyword>
<protein>
    <recommendedName>
        <fullName evidence="2">Peptidase S74 domain-containing protein</fullName>
    </recommendedName>
</protein>
<gene>
    <name evidence="3" type="ordered locus">Sfum_1625</name>
</gene>
<dbReference type="PROSITE" id="PS51688">
    <property type="entry name" value="ICA"/>
    <property type="match status" value="1"/>
</dbReference>
<dbReference type="STRING" id="335543.Sfum_1625"/>
<evidence type="ECO:0000259" key="2">
    <source>
        <dbReference type="PROSITE" id="PS51688"/>
    </source>
</evidence>
<dbReference type="InParanoid" id="A0LIR0"/>
<dbReference type="HOGENOM" id="CLU_470839_0_0_7"/>
<dbReference type="Pfam" id="PF13884">
    <property type="entry name" value="Peptidase_S74"/>
    <property type="match status" value="1"/>
</dbReference>
<dbReference type="eggNOG" id="COG5295">
    <property type="taxonomic scope" value="Bacteria"/>
</dbReference>
<evidence type="ECO:0000256" key="1">
    <source>
        <dbReference type="SAM" id="Coils"/>
    </source>
</evidence>
<dbReference type="RefSeq" id="WP_011698482.1">
    <property type="nucleotide sequence ID" value="NC_008554.1"/>
</dbReference>
<accession>A0LIR0</accession>
<keyword evidence="1" id="KW-0175">Coiled coil</keyword>
<name>A0LIR0_SYNFM</name>
<proteinExistence type="predicted"/>
<dbReference type="EMBL" id="CP000478">
    <property type="protein sequence ID" value="ABK17312.1"/>
    <property type="molecule type" value="Genomic_DNA"/>
</dbReference>
<dbReference type="OrthoDB" id="4463518at2"/>
<dbReference type="InterPro" id="IPR030392">
    <property type="entry name" value="S74_ICA"/>
</dbReference>
<organism evidence="3 4">
    <name type="scientific">Syntrophobacter fumaroxidans (strain DSM 10017 / MPOB)</name>
    <dbReference type="NCBI Taxonomy" id="335543"/>
    <lineage>
        <taxon>Bacteria</taxon>
        <taxon>Pseudomonadati</taxon>
        <taxon>Thermodesulfobacteriota</taxon>
        <taxon>Syntrophobacteria</taxon>
        <taxon>Syntrophobacterales</taxon>
        <taxon>Syntrophobacteraceae</taxon>
        <taxon>Syntrophobacter</taxon>
    </lineage>
</organism>
<dbReference type="Proteomes" id="UP000001784">
    <property type="component" value="Chromosome"/>
</dbReference>
<feature type="coiled-coil region" evidence="1">
    <location>
        <begin position="543"/>
        <end position="577"/>
    </location>
</feature>
<evidence type="ECO:0000313" key="3">
    <source>
        <dbReference type="EMBL" id="ABK17312.1"/>
    </source>
</evidence>
<sequence length="579" mass="61888" precursor="true">MKRYPVPSTIITLAILVLAFFFVPTASSSGQENPPPAGAVAELNIGPSRVEWHPTVEYGRLVLTVSTPRGTVLRKEFEPGANPFFEITDRSGSILPDGRYTYELVVVPSVDKNTRKVLQEARTSGDMTAVEELRKAGVLPRERLVQSGSFSIAGSAFVIARQEQQATAAKTASGISVKPTDGLDPLKDVVHADDLIVQSSLCVGFDCVDGESFGFDTIRLKEDNTRIKFDDSSTTAGFPANDWQLTANDSASGGLNKFSIEDVTGAKIPFTIVAGAANNSIFVDSTGRVGFRTSTPVLDLHAKTSNTPALRLEQDSAGGFTAQTWDVAGNEANFFLRDVTGGSRLPFRVRPGAPTSSIDIAASGNVGIGTASPSVRLHVSEAAAPPALRNILLLQNNGAPTMKFSNTDTGHTWEAGMEQTNDYFRITNPSGGTLTMGRAGWLTLRSQTQLLFYLQNDGDLNIAGTLTQNSDVNSKENISPVDGQMVLSRLEQVPVTTWNFKGDDNAARHLGPMAQDFHAAFGLGNDNLSIAPMDATGVALAAIKELNSLVREKEKRIAELEARISALEAMVAKNTEAGK</sequence>
<reference evidence="3 4" key="1">
    <citation type="submission" date="2006-10" db="EMBL/GenBank/DDBJ databases">
        <title>Complete sequence of Syntrophobacter fumaroxidans MPOB.</title>
        <authorList>
            <consortium name="US DOE Joint Genome Institute"/>
            <person name="Copeland A."/>
            <person name="Lucas S."/>
            <person name="Lapidus A."/>
            <person name="Barry K."/>
            <person name="Detter J.C."/>
            <person name="Glavina del Rio T."/>
            <person name="Hammon N."/>
            <person name="Israni S."/>
            <person name="Pitluck S."/>
            <person name="Goltsman E.G."/>
            <person name="Martinez M."/>
            <person name="Schmutz J."/>
            <person name="Larimer F."/>
            <person name="Land M."/>
            <person name="Hauser L."/>
            <person name="Kyrpides N."/>
            <person name="Kim E."/>
            <person name="Boone D.R."/>
            <person name="Brockman F."/>
            <person name="Culley D."/>
            <person name="Ferry J."/>
            <person name="Gunsalus R."/>
            <person name="McInerney M.J."/>
            <person name="Morrison M."/>
            <person name="Plugge C."/>
            <person name="Rohlin L."/>
            <person name="Scholten J."/>
            <person name="Sieber J."/>
            <person name="Stams A.J.M."/>
            <person name="Worm P."/>
            <person name="Henstra A.M."/>
            <person name="Richardson P."/>
        </authorList>
    </citation>
    <scope>NUCLEOTIDE SEQUENCE [LARGE SCALE GENOMIC DNA]</scope>
    <source>
        <strain evidence="4">DSM 10017 / MPOB</strain>
    </source>
</reference>
<dbReference type="AlphaFoldDB" id="A0LIR0"/>